<proteinExistence type="predicted"/>
<dbReference type="InterPro" id="IPR000182">
    <property type="entry name" value="GNAT_dom"/>
</dbReference>
<dbReference type="PANTHER" id="PTHR43441">
    <property type="entry name" value="RIBOSOMAL-PROTEIN-SERINE ACETYLTRANSFERASE"/>
    <property type="match status" value="1"/>
</dbReference>
<dbReference type="InterPro" id="IPR051908">
    <property type="entry name" value="Ribosomal_N-acetyltransferase"/>
</dbReference>
<evidence type="ECO:0000259" key="1">
    <source>
        <dbReference type="Pfam" id="PF13302"/>
    </source>
</evidence>
<dbReference type="AlphaFoldDB" id="A0A0F7ZIK0"/>
<reference evidence="2 3" key="1">
    <citation type="journal article" date="2014" name="Genome Biol. Evol.">
        <title>Comparative genomics and transcriptomics analyses reveal divergent lifestyle features of nematode endoparasitic fungus Hirsutella minnesotensis.</title>
        <authorList>
            <person name="Lai Y."/>
            <person name="Liu K."/>
            <person name="Zhang X."/>
            <person name="Zhang X."/>
            <person name="Li K."/>
            <person name="Wang N."/>
            <person name="Shu C."/>
            <person name="Wu Y."/>
            <person name="Wang C."/>
            <person name="Bushley K.E."/>
            <person name="Xiang M."/>
            <person name="Liu X."/>
        </authorList>
    </citation>
    <scope>NUCLEOTIDE SEQUENCE [LARGE SCALE GENOMIC DNA]</scope>
    <source>
        <strain evidence="2 3">3608</strain>
    </source>
</reference>
<dbReference type="Proteomes" id="UP000054481">
    <property type="component" value="Unassembled WGS sequence"/>
</dbReference>
<dbReference type="InterPro" id="IPR016181">
    <property type="entry name" value="Acyl_CoA_acyltransferase"/>
</dbReference>
<dbReference type="PANTHER" id="PTHR43441:SF2">
    <property type="entry name" value="FAMILY ACETYLTRANSFERASE, PUTATIVE (AFU_ORTHOLOGUE AFUA_7G00850)-RELATED"/>
    <property type="match status" value="1"/>
</dbReference>
<dbReference type="Gene3D" id="3.40.630.30">
    <property type="match status" value="1"/>
</dbReference>
<evidence type="ECO:0000313" key="2">
    <source>
        <dbReference type="EMBL" id="KJZ68640.1"/>
    </source>
</evidence>
<dbReference type="OrthoDB" id="5146788at2759"/>
<evidence type="ECO:0000313" key="3">
    <source>
        <dbReference type="Proteomes" id="UP000054481"/>
    </source>
</evidence>
<name>A0A0F7ZIK0_9HYPO</name>
<protein>
    <recommendedName>
        <fullName evidence="1">N-acetyltransferase domain-containing protein</fullName>
    </recommendedName>
</protein>
<dbReference type="Pfam" id="PF13302">
    <property type="entry name" value="Acetyltransf_3"/>
    <property type="match status" value="1"/>
</dbReference>
<feature type="domain" description="N-acetyltransferase" evidence="1">
    <location>
        <begin position="10"/>
        <end position="92"/>
    </location>
</feature>
<dbReference type="EMBL" id="KQ030842">
    <property type="protein sequence ID" value="KJZ68640.1"/>
    <property type="molecule type" value="Genomic_DNA"/>
</dbReference>
<gene>
    <name evidence="2" type="ORF">HIM_11970</name>
</gene>
<organism evidence="2 3">
    <name type="scientific">Hirsutella minnesotensis 3608</name>
    <dbReference type="NCBI Taxonomy" id="1043627"/>
    <lineage>
        <taxon>Eukaryota</taxon>
        <taxon>Fungi</taxon>
        <taxon>Dikarya</taxon>
        <taxon>Ascomycota</taxon>
        <taxon>Pezizomycotina</taxon>
        <taxon>Sordariomycetes</taxon>
        <taxon>Hypocreomycetidae</taxon>
        <taxon>Hypocreales</taxon>
        <taxon>Ophiocordycipitaceae</taxon>
        <taxon>Hirsutella</taxon>
    </lineage>
</organism>
<sequence>MDKASSSSGDGPLAGIISLMNADVANRRADIGLLHIVPRAQSKGMGARAANLLLRFGMSSRESKGLGLARMEWRATTTNEPSRKLALKLGFRHVGTIHYEKLLKDGAARGKIGNGRLAPSDTAAGDLWRDVDIFEMSCETWMSMTADLQWQ</sequence>
<dbReference type="GO" id="GO:1990189">
    <property type="term" value="F:protein N-terminal-serine acetyltransferase activity"/>
    <property type="evidence" value="ECO:0007669"/>
    <property type="project" value="TreeGrafter"/>
</dbReference>
<dbReference type="GO" id="GO:0008999">
    <property type="term" value="F:protein-N-terminal-alanine acetyltransferase activity"/>
    <property type="evidence" value="ECO:0007669"/>
    <property type="project" value="TreeGrafter"/>
</dbReference>
<accession>A0A0F7ZIK0</accession>
<dbReference type="SUPFAM" id="SSF55729">
    <property type="entry name" value="Acyl-CoA N-acyltransferases (Nat)"/>
    <property type="match status" value="1"/>
</dbReference>
<keyword evidence="3" id="KW-1185">Reference proteome</keyword>